<evidence type="ECO:0000313" key="5">
    <source>
        <dbReference type="EMBL" id="CAK9214371.1"/>
    </source>
</evidence>
<evidence type="ECO:0000256" key="2">
    <source>
        <dbReference type="ARBA" id="ARBA00022771"/>
    </source>
</evidence>
<organism evidence="5 6">
    <name type="scientific">Sphagnum troendelagicum</name>
    <dbReference type="NCBI Taxonomy" id="128251"/>
    <lineage>
        <taxon>Eukaryota</taxon>
        <taxon>Viridiplantae</taxon>
        <taxon>Streptophyta</taxon>
        <taxon>Embryophyta</taxon>
        <taxon>Bryophyta</taxon>
        <taxon>Sphagnophytina</taxon>
        <taxon>Sphagnopsida</taxon>
        <taxon>Sphagnales</taxon>
        <taxon>Sphagnaceae</taxon>
        <taxon>Sphagnum</taxon>
    </lineage>
</organism>
<dbReference type="Proteomes" id="UP001497512">
    <property type="component" value="Chromosome 2"/>
</dbReference>
<keyword evidence="1" id="KW-0479">Metal-binding</keyword>
<keyword evidence="4" id="KW-0175">Coiled coil</keyword>
<evidence type="ECO:0000256" key="4">
    <source>
        <dbReference type="SAM" id="Coils"/>
    </source>
</evidence>
<name>A0ABP0U7A2_9BRYO</name>
<evidence type="ECO:0000256" key="1">
    <source>
        <dbReference type="ARBA" id="ARBA00022723"/>
    </source>
</evidence>
<evidence type="ECO:0000313" key="6">
    <source>
        <dbReference type="Proteomes" id="UP001497512"/>
    </source>
</evidence>
<protein>
    <recommendedName>
        <fullName evidence="7">RING-type domain-containing protein</fullName>
    </recommendedName>
</protein>
<evidence type="ECO:0000256" key="3">
    <source>
        <dbReference type="ARBA" id="ARBA00022833"/>
    </source>
</evidence>
<proteinExistence type="predicted"/>
<dbReference type="SUPFAM" id="SSF57850">
    <property type="entry name" value="RING/U-box"/>
    <property type="match status" value="1"/>
</dbReference>
<sequence length="177" mass="20705">MNSPKYAPILLSPCGHTFCCQCVTMHITTHQKDNSNNGNPIDVARCPCCRQDILSQSLNISLQTMITNMITLKNKLQKVEQKNIQFSNKLYETQMRCNILQEELLKCTEFKQKLEKDITTIDLVIQQLHCHQKNIMERFQLVSYFDVHFGTMKIEMSMTLCIITKSYTRWLLLILRI</sequence>
<keyword evidence="6" id="KW-1185">Reference proteome</keyword>
<gene>
    <name evidence="5" type="ORF">CSSPTR1EN2_LOCUS12198</name>
</gene>
<dbReference type="PROSITE" id="PS00518">
    <property type="entry name" value="ZF_RING_1"/>
    <property type="match status" value="1"/>
</dbReference>
<evidence type="ECO:0008006" key="7">
    <source>
        <dbReference type="Google" id="ProtNLM"/>
    </source>
</evidence>
<feature type="coiled-coil region" evidence="4">
    <location>
        <begin position="62"/>
        <end position="89"/>
    </location>
</feature>
<keyword evidence="3" id="KW-0862">Zinc</keyword>
<reference evidence="5" key="1">
    <citation type="submission" date="2024-02" db="EMBL/GenBank/DDBJ databases">
        <authorList>
            <consortium name="ELIXIR-Norway"/>
            <consortium name="Elixir Norway"/>
        </authorList>
    </citation>
    <scope>NUCLEOTIDE SEQUENCE</scope>
</reference>
<dbReference type="Gene3D" id="3.30.40.10">
    <property type="entry name" value="Zinc/RING finger domain, C3HC4 (zinc finger)"/>
    <property type="match status" value="1"/>
</dbReference>
<keyword evidence="2" id="KW-0863">Zinc-finger</keyword>
<dbReference type="EMBL" id="OZ019894">
    <property type="protein sequence ID" value="CAK9214371.1"/>
    <property type="molecule type" value="Genomic_DNA"/>
</dbReference>
<dbReference type="InterPro" id="IPR017907">
    <property type="entry name" value="Znf_RING_CS"/>
</dbReference>
<dbReference type="InterPro" id="IPR013083">
    <property type="entry name" value="Znf_RING/FYVE/PHD"/>
</dbReference>
<accession>A0ABP0U7A2</accession>